<dbReference type="InterPro" id="IPR036188">
    <property type="entry name" value="FAD/NAD-bd_sf"/>
</dbReference>
<accession>A0A0K1PZQ0</accession>
<dbReference type="PRINTS" id="PR00420">
    <property type="entry name" value="RNGMNOXGNASE"/>
</dbReference>
<name>A0A0K1PZQ0_9BACT</name>
<dbReference type="RefSeq" id="WP_146649563.1">
    <property type="nucleotide sequence ID" value="NZ_CP012333.1"/>
</dbReference>
<dbReference type="OrthoDB" id="9799983at2"/>
<organism evidence="2 3">
    <name type="scientific">Labilithrix luteola</name>
    <dbReference type="NCBI Taxonomy" id="1391654"/>
    <lineage>
        <taxon>Bacteria</taxon>
        <taxon>Pseudomonadati</taxon>
        <taxon>Myxococcota</taxon>
        <taxon>Polyangia</taxon>
        <taxon>Polyangiales</taxon>
        <taxon>Labilitrichaceae</taxon>
        <taxon>Labilithrix</taxon>
    </lineage>
</organism>
<keyword evidence="3" id="KW-1185">Reference proteome</keyword>
<proteinExistence type="predicted"/>
<dbReference type="Pfam" id="PF01494">
    <property type="entry name" value="FAD_binding_3"/>
    <property type="match status" value="1"/>
</dbReference>
<dbReference type="Gene3D" id="3.50.50.60">
    <property type="entry name" value="FAD/NAD(P)-binding domain"/>
    <property type="match status" value="1"/>
</dbReference>
<dbReference type="PANTHER" id="PTHR43747">
    <property type="entry name" value="FAD-BINDING PROTEIN"/>
    <property type="match status" value="1"/>
</dbReference>
<dbReference type="InterPro" id="IPR050816">
    <property type="entry name" value="Flavin-dep_Halogenase_NPB"/>
</dbReference>
<dbReference type="SUPFAM" id="SSF51905">
    <property type="entry name" value="FAD/NAD(P)-binding domain"/>
    <property type="match status" value="1"/>
</dbReference>
<sequence>MTTAASSVDVVVVGGGPGGSVCASRLVQKGLSVRVFEKEEFPRFHLGESLLPQSLPVLDAIGVLPAVREQFIFKYGARFHDDVKGRKDRFAFADAWKNEHPHAFQVPRDLFDALLLDHAKKVGAQVHERARVLRILREGTRAVGVEVESESGPVETVHARFVVDASGRDAMTAHTSRTTTKIDGLDQTAIFGQFRGVQRPEGELAGDIDIVLFREDSGARPNWFWFIPFKDGRTSVGAVVSRAWIKDRRARLAAEGFAGHEADGLFARAVAESKSATELLAGATNIWPSARATADFSYRVRDLHGDGWVAVGDAGGFIDPLFSTGAHVAMVSGMTAADAIVAALENPSSEKETFAAWQTAMRSGAETFILAVQSFYAGPLVEYLFAENKHTALRRSITSLLAGDVFTDSIWLRDARTRLRDMLAQPGAATTLDPSKLA</sequence>
<reference evidence="2 3" key="1">
    <citation type="submission" date="2015-08" db="EMBL/GenBank/DDBJ databases">
        <authorList>
            <person name="Babu N.S."/>
            <person name="Beckwith C.J."/>
            <person name="Beseler K.G."/>
            <person name="Brison A."/>
            <person name="Carone J.V."/>
            <person name="Caskin T.P."/>
            <person name="Diamond M."/>
            <person name="Durham M.E."/>
            <person name="Foxe J.M."/>
            <person name="Go M."/>
            <person name="Henderson B.A."/>
            <person name="Jones I.B."/>
            <person name="McGettigan J.A."/>
            <person name="Micheletti S.J."/>
            <person name="Nasrallah M.E."/>
            <person name="Ortiz D."/>
            <person name="Piller C.R."/>
            <person name="Privatt S.R."/>
            <person name="Schneider S.L."/>
            <person name="Sharp S."/>
            <person name="Smith T.C."/>
            <person name="Stanton J.D."/>
            <person name="Ullery H.E."/>
            <person name="Wilson R.J."/>
            <person name="Serrano M.G."/>
            <person name="Buck G."/>
            <person name="Lee V."/>
            <person name="Wang Y."/>
            <person name="Carvalho R."/>
            <person name="Voegtly L."/>
            <person name="Shi R."/>
            <person name="Duckworth R."/>
            <person name="Johnson A."/>
            <person name="Loviza R."/>
            <person name="Walstead R."/>
            <person name="Shah Z."/>
            <person name="Kiflezghi M."/>
            <person name="Wade K."/>
            <person name="Ball S.L."/>
            <person name="Bradley K.W."/>
            <person name="Asai D.J."/>
            <person name="Bowman C.A."/>
            <person name="Russell D.A."/>
            <person name="Pope W.H."/>
            <person name="Jacobs-Sera D."/>
            <person name="Hendrix R.W."/>
            <person name="Hatfull G.F."/>
        </authorList>
    </citation>
    <scope>NUCLEOTIDE SEQUENCE [LARGE SCALE GENOMIC DNA]</scope>
    <source>
        <strain evidence="2 3">DSM 27648</strain>
    </source>
</reference>
<dbReference type="PANTHER" id="PTHR43747:SF1">
    <property type="entry name" value="SLR1998 PROTEIN"/>
    <property type="match status" value="1"/>
</dbReference>
<dbReference type="GO" id="GO:0071949">
    <property type="term" value="F:FAD binding"/>
    <property type="evidence" value="ECO:0007669"/>
    <property type="project" value="InterPro"/>
</dbReference>
<dbReference type="STRING" id="1391654.AKJ09_05293"/>
<dbReference type="AlphaFoldDB" id="A0A0K1PZQ0"/>
<gene>
    <name evidence="2" type="ORF">AKJ09_05293</name>
</gene>
<protein>
    <submittedName>
        <fullName evidence="2">FAD-binding protein</fullName>
    </submittedName>
</protein>
<evidence type="ECO:0000259" key="1">
    <source>
        <dbReference type="Pfam" id="PF01494"/>
    </source>
</evidence>
<dbReference type="Proteomes" id="UP000064967">
    <property type="component" value="Chromosome"/>
</dbReference>
<evidence type="ECO:0000313" key="2">
    <source>
        <dbReference type="EMBL" id="AKU98629.1"/>
    </source>
</evidence>
<feature type="domain" description="FAD-binding" evidence="1">
    <location>
        <begin position="8"/>
        <end position="179"/>
    </location>
</feature>
<dbReference type="InterPro" id="IPR002938">
    <property type="entry name" value="FAD-bd"/>
</dbReference>
<dbReference type="EMBL" id="CP012333">
    <property type="protein sequence ID" value="AKU98629.1"/>
    <property type="molecule type" value="Genomic_DNA"/>
</dbReference>
<dbReference type="KEGG" id="llu:AKJ09_05293"/>
<evidence type="ECO:0000313" key="3">
    <source>
        <dbReference type="Proteomes" id="UP000064967"/>
    </source>
</evidence>